<evidence type="ECO:0000256" key="11">
    <source>
        <dbReference type="RuleBase" id="RU003783"/>
    </source>
</evidence>
<comment type="subunit">
    <text evidence="10">Monomer.</text>
</comment>
<evidence type="ECO:0000256" key="1">
    <source>
        <dbReference type="ARBA" id="ARBA00001946"/>
    </source>
</evidence>
<feature type="site" description="Interaction with substrate tRNA" evidence="10">
    <location>
        <position position="102"/>
    </location>
</feature>
<keyword evidence="4 10" id="KW-0808">Transferase</keyword>
<evidence type="ECO:0000256" key="12">
    <source>
        <dbReference type="RuleBase" id="RU003784"/>
    </source>
</evidence>
<dbReference type="PATRIC" id="fig|401562.3.peg.673"/>
<keyword evidence="7 10" id="KW-0067">ATP-binding</keyword>
<comment type="cofactor">
    <cofactor evidence="1 10">
        <name>Mg(2+)</name>
        <dbReference type="ChEBI" id="CHEBI:18420"/>
    </cofactor>
</comment>
<dbReference type="AlphaFoldDB" id="A0A175RA56"/>
<accession>A0A175RA56</accession>
<evidence type="ECO:0000256" key="10">
    <source>
        <dbReference type="HAMAP-Rule" id="MF_00185"/>
    </source>
</evidence>
<comment type="caution">
    <text evidence="10">Lacks conserved residue(s) required for the propagation of feature annotation.</text>
</comment>
<dbReference type="PANTHER" id="PTHR11088:SF60">
    <property type="entry name" value="TRNA DIMETHYLALLYLTRANSFERASE"/>
    <property type="match status" value="1"/>
</dbReference>
<evidence type="ECO:0000313" key="15">
    <source>
        <dbReference type="Proteomes" id="UP000078272"/>
    </source>
</evidence>
<comment type="similarity">
    <text evidence="3 10 13">Belongs to the IPP transferase family.</text>
</comment>
<keyword evidence="5 10" id="KW-0819">tRNA processing</keyword>
<evidence type="ECO:0000256" key="13">
    <source>
        <dbReference type="RuleBase" id="RU003785"/>
    </source>
</evidence>
<feature type="region of interest" description="Interaction with substrate tRNA" evidence="10">
    <location>
        <begin position="36"/>
        <end position="39"/>
    </location>
</feature>
<sequence length="309" mass="33218">MEQPEAILIAGPTASGKSALAVALARRVGGTVVNADSMQVYDGLRILSARPAVDEMGGVEHRLYGHVPPDAPYSAGVWLREVEALLPELRVRGRIPVFCGGTGLYFKALLGGFDDLPEIPSTIRERWRARMAGEGPAALHRVLAGLDPEAAARLRPSDPQRILRALELFETTGAPLGQLQRGAGAGLVEGAKALKLVLTPDRALLRERIARRFDAMLAEGAAEEAEAFSARPGAATGLAANAIGVAELARMRAGELTPIEARDLSVTRTRQYAKRQETWFRHQFDETWLRFSDPAEALAALGPRLPGLV</sequence>
<feature type="site" description="Interaction with substrate tRNA" evidence="10">
    <location>
        <position position="124"/>
    </location>
</feature>
<dbReference type="RefSeq" id="WP_058634348.1">
    <property type="nucleotide sequence ID" value="NZ_LDPZ01000013.1"/>
</dbReference>
<dbReference type="Gene3D" id="3.40.50.300">
    <property type="entry name" value="P-loop containing nucleotide triphosphate hydrolases"/>
    <property type="match status" value="1"/>
</dbReference>
<protein>
    <recommendedName>
        <fullName evidence="10">tRNA dimethylallyltransferase</fullName>
        <ecNumber evidence="10">2.5.1.75</ecNumber>
    </recommendedName>
    <alternativeName>
        <fullName evidence="10">Dimethylallyl diphosphate:tRNA dimethylallyltransferase</fullName>
        <shortName evidence="10">DMAPP:tRNA dimethylallyltransferase</shortName>
        <shortName evidence="10">DMATase</shortName>
    </alternativeName>
    <alternativeName>
        <fullName evidence="10">Isopentenyl-diphosphate:tRNA isopentenyltransferase</fullName>
        <shortName evidence="10">IPP transferase</shortName>
        <shortName evidence="10">IPPT</shortName>
        <shortName evidence="10">IPTase</shortName>
    </alternativeName>
</protein>
<evidence type="ECO:0000313" key="14">
    <source>
        <dbReference type="EMBL" id="KTQ96833.1"/>
    </source>
</evidence>
<comment type="catalytic activity">
    <reaction evidence="9 10 11">
        <text>adenosine(37) in tRNA + dimethylallyl diphosphate = N(6)-dimethylallyladenosine(37) in tRNA + diphosphate</text>
        <dbReference type="Rhea" id="RHEA:26482"/>
        <dbReference type="Rhea" id="RHEA-COMP:10162"/>
        <dbReference type="Rhea" id="RHEA-COMP:10375"/>
        <dbReference type="ChEBI" id="CHEBI:33019"/>
        <dbReference type="ChEBI" id="CHEBI:57623"/>
        <dbReference type="ChEBI" id="CHEBI:74411"/>
        <dbReference type="ChEBI" id="CHEBI:74415"/>
        <dbReference type="EC" id="2.5.1.75"/>
    </reaction>
</comment>
<dbReference type="Proteomes" id="UP000078272">
    <property type="component" value="Unassembled WGS sequence"/>
</dbReference>
<comment type="function">
    <text evidence="2 10 12">Catalyzes the transfer of a dimethylallyl group onto the adenine at position 37 in tRNAs that read codons beginning with uridine, leading to the formation of N6-(dimethylallyl)adenosine (i(6)A).</text>
</comment>
<dbReference type="Pfam" id="PF01715">
    <property type="entry name" value="IPPT"/>
    <property type="match status" value="1"/>
</dbReference>
<evidence type="ECO:0000256" key="3">
    <source>
        <dbReference type="ARBA" id="ARBA00005842"/>
    </source>
</evidence>
<dbReference type="InterPro" id="IPR018022">
    <property type="entry name" value="IPT"/>
</dbReference>
<evidence type="ECO:0000256" key="7">
    <source>
        <dbReference type="ARBA" id="ARBA00022840"/>
    </source>
</evidence>
<dbReference type="HAMAP" id="MF_00185">
    <property type="entry name" value="IPP_trans"/>
    <property type="match status" value="1"/>
</dbReference>
<dbReference type="OrthoDB" id="9776390at2"/>
<evidence type="ECO:0000256" key="6">
    <source>
        <dbReference type="ARBA" id="ARBA00022741"/>
    </source>
</evidence>
<dbReference type="InterPro" id="IPR039657">
    <property type="entry name" value="Dimethylallyltransferase"/>
</dbReference>
<dbReference type="EC" id="2.5.1.75" evidence="10"/>
<evidence type="ECO:0000256" key="2">
    <source>
        <dbReference type="ARBA" id="ARBA00003213"/>
    </source>
</evidence>
<dbReference type="GO" id="GO:0005524">
    <property type="term" value="F:ATP binding"/>
    <property type="evidence" value="ECO:0007669"/>
    <property type="project" value="UniProtKB-UniRule"/>
</dbReference>
<evidence type="ECO:0000256" key="4">
    <source>
        <dbReference type="ARBA" id="ARBA00022679"/>
    </source>
</evidence>
<keyword evidence="6 10" id="KW-0547">Nucleotide-binding</keyword>
<dbReference type="GO" id="GO:0052381">
    <property type="term" value="F:tRNA dimethylallyltransferase activity"/>
    <property type="evidence" value="ECO:0007669"/>
    <property type="project" value="UniProtKB-UniRule"/>
</dbReference>
<proteinExistence type="inferred from homology"/>
<gene>
    <name evidence="10" type="primary">miaA</name>
    <name evidence="14" type="ORF">NS226_06910</name>
</gene>
<feature type="region of interest" description="Interaction with substrate tRNA" evidence="10">
    <location>
        <begin position="160"/>
        <end position="164"/>
    </location>
</feature>
<reference evidence="14 15" key="1">
    <citation type="journal article" date="2016" name="Front. Microbiol.">
        <title>Genomic Resource of Rice Seed Associated Bacteria.</title>
        <authorList>
            <person name="Midha S."/>
            <person name="Bansal K."/>
            <person name="Sharma S."/>
            <person name="Kumar N."/>
            <person name="Patil P.P."/>
            <person name="Chaudhry V."/>
            <person name="Patil P.B."/>
        </authorList>
    </citation>
    <scope>NUCLEOTIDE SEQUENCE [LARGE SCALE GENOMIC DNA]</scope>
    <source>
        <strain evidence="14 15">NS226</strain>
    </source>
</reference>
<dbReference type="Gene3D" id="1.10.20.140">
    <property type="match status" value="1"/>
</dbReference>
<feature type="binding site" evidence="10">
    <location>
        <begin position="13"/>
        <end position="18"/>
    </location>
    <ligand>
        <name>substrate</name>
    </ligand>
</feature>
<dbReference type="InterPro" id="IPR027417">
    <property type="entry name" value="P-loop_NTPase"/>
</dbReference>
<comment type="caution">
    <text evidence="14">The sequence shown here is derived from an EMBL/GenBank/DDBJ whole genome shotgun (WGS) entry which is preliminary data.</text>
</comment>
<evidence type="ECO:0000256" key="5">
    <source>
        <dbReference type="ARBA" id="ARBA00022694"/>
    </source>
</evidence>
<evidence type="ECO:0000256" key="9">
    <source>
        <dbReference type="ARBA" id="ARBA00049563"/>
    </source>
</evidence>
<dbReference type="EMBL" id="LDPZ01000013">
    <property type="protein sequence ID" value="KTQ96833.1"/>
    <property type="molecule type" value="Genomic_DNA"/>
</dbReference>
<organism evidence="14 15">
    <name type="scientific">Aureimonas ureilytica</name>
    <dbReference type="NCBI Taxonomy" id="401562"/>
    <lineage>
        <taxon>Bacteria</taxon>
        <taxon>Pseudomonadati</taxon>
        <taxon>Pseudomonadota</taxon>
        <taxon>Alphaproteobacteria</taxon>
        <taxon>Hyphomicrobiales</taxon>
        <taxon>Aurantimonadaceae</taxon>
        <taxon>Aureimonas</taxon>
    </lineage>
</organism>
<dbReference type="STRING" id="401562.NS365_12680"/>
<dbReference type="GO" id="GO:0006400">
    <property type="term" value="P:tRNA modification"/>
    <property type="evidence" value="ECO:0007669"/>
    <property type="project" value="TreeGrafter"/>
</dbReference>
<dbReference type="SUPFAM" id="SSF52540">
    <property type="entry name" value="P-loop containing nucleoside triphosphate hydrolases"/>
    <property type="match status" value="1"/>
</dbReference>
<dbReference type="NCBIfam" id="TIGR00174">
    <property type="entry name" value="miaA"/>
    <property type="match status" value="1"/>
</dbReference>
<evidence type="ECO:0000256" key="8">
    <source>
        <dbReference type="ARBA" id="ARBA00022842"/>
    </source>
</evidence>
<name>A0A175RA56_9HYPH</name>
<keyword evidence="8 10" id="KW-0460">Magnesium</keyword>
<dbReference type="PANTHER" id="PTHR11088">
    <property type="entry name" value="TRNA DIMETHYLALLYLTRANSFERASE"/>
    <property type="match status" value="1"/>
</dbReference>
<feature type="binding site" evidence="10">
    <location>
        <begin position="11"/>
        <end position="18"/>
    </location>
    <ligand>
        <name>ATP</name>
        <dbReference type="ChEBI" id="CHEBI:30616"/>
    </ligand>
</feature>